<reference evidence="2" key="2">
    <citation type="submission" date="2020-05" db="UniProtKB">
        <authorList>
            <consortium name="EnsemblMetazoa"/>
        </authorList>
    </citation>
    <scope>IDENTIFICATION</scope>
</reference>
<evidence type="ECO:0000313" key="1">
    <source>
        <dbReference type="EMBL" id="KFB39622.1"/>
    </source>
</evidence>
<evidence type="ECO:0000313" key="2">
    <source>
        <dbReference type="EnsemblMetazoa" id="ASIC007064-PA"/>
    </source>
</evidence>
<keyword evidence="3" id="KW-1185">Reference proteome</keyword>
<proteinExistence type="predicted"/>
<evidence type="ECO:0000313" key="3">
    <source>
        <dbReference type="Proteomes" id="UP000030765"/>
    </source>
</evidence>
<dbReference type="Proteomes" id="UP000030765">
    <property type="component" value="Unassembled WGS sequence"/>
</dbReference>
<sequence length="62" mass="7016">MLKEETDRGTENREIIVQVAVRPPVPAVGRAEGGPIFSQQDPAALLRRRRNYPGLWNIMICE</sequence>
<reference evidence="1 3" key="1">
    <citation type="journal article" date="2014" name="BMC Genomics">
        <title>Genome sequence of Anopheles sinensis provides insight into genetics basis of mosquito competence for malaria parasites.</title>
        <authorList>
            <person name="Zhou D."/>
            <person name="Zhang D."/>
            <person name="Ding G."/>
            <person name="Shi L."/>
            <person name="Hou Q."/>
            <person name="Ye Y."/>
            <person name="Xu Y."/>
            <person name="Zhou H."/>
            <person name="Xiong C."/>
            <person name="Li S."/>
            <person name="Yu J."/>
            <person name="Hong S."/>
            <person name="Yu X."/>
            <person name="Zou P."/>
            <person name="Chen C."/>
            <person name="Chang X."/>
            <person name="Wang W."/>
            <person name="Lv Y."/>
            <person name="Sun Y."/>
            <person name="Ma L."/>
            <person name="Shen B."/>
            <person name="Zhu C."/>
        </authorList>
    </citation>
    <scope>NUCLEOTIDE SEQUENCE [LARGE SCALE GENOMIC DNA]</scope>
</reference>
<dbReference type="VEuPathDB" id="VectorBase:ASIC007064"/>
<protein>
    <submittedName>
        <fullName evidence="1 2">Isocitrate dehydrogenase</fullName>
    </submittedName>
</protein>
<dbReference type="EMBL" id="KE524991">
    <property type="protein sequence ID" value="KFB39622.1"/>
    <property type="molecule type" value="Genomic_DNA"/>
</dbReference>
<dbReference type="AlphaFoldDB" id="A0A084VNS8"/>
<dbReference type="EMBL" id="ATLV01014866">
    <property type="status" value="NOT_ANNOTATED_CDS"/>
    <property type="molecule type" value="Genomic_DNA"/>
</dbReference>
<accession>A0A084VNS8</accession>
<organism evidence="1">
    <name type="scientific">Anopheles sinensis</name>
    <name type="common">Mosquito</name>
    <dbReference type="NCBI Taxonomy" id="74873"/>
    <lineage>
        <taxon>Eukaryota</taxon>
        <taxon>Metazoa</taxon>
        <taxon>Ecdysozoa</taxon>
        <taxon>Arthropoda</taxon>
        <taxon>Hexapoda</taxon>
        <taxon>Insecta</taxon>
        <taxon>Pterygota</taxon>
        <taxon>Neoptera</taxon>
        <taxon>Endopterygota</taxon>
        <taxon>Diptera</taxon>
        <taxon>Nematocera</taxon>
        <taxon>Culicoidea</taxon>
        <taxon>Culicidae</taxon>
        <taxon>Anophelinae</taxon>
        <taxon>Anopheles</taxon>
    </lineage>
</organism>
<name>A0A084VNS8_ANOSI</name>
<gene>
    <name evidence="1" type="ORF">ZHAS_00007064</name>
</gene>
<dbReference type="EnsemblMetazoa" id="ASIC007064-RA">
    <property type="protein sequence ID" value="ASIC007064-PA"/>
    <property type="gene ID" value="ASIC007064"/>
</dbReference>